<organism evidence="1 2">
    <name type="scientific">Tetranychus urticae</name>
    <name type="common">Two-spotted spider mite</name>
    <dbReference type="NCBI Taxonomy" id="32264"/>
    <lineage>
        <taxon>Eukaryota</taxon>
        <taxon>Metazoa</taxon>
        <taxon>Ecdysozoa</taxon>
        <taxon>Arthropoda</taxon>
        <taxon>Chelicerata</taxon>
        <taxon>Arachnida</taxon>
        <taxon>Acari</taxon>
        <taxon>Acariformes</taxon>
        <taxon>Trombidiformes</taxon>
        <taxon>Prostigmata</taxon>
        <taxon>Eleutherengona</taxon>
        <taxon>Raphignathae</taxon>
        <taxon>Tetranychoidea</taxon>
        <taxon>Tetranychidae</taxon>
        <taxon>Tetranychus</taxon>
    </lineage>
</organism>
<dbReference type="Proteomes" id="UP000015104">
    <property type="component" value="Unassembled WGS sequence"/>
</dbReference>
<dbReference type="HOGENOM" id="CLU_3419657_0_0_1"/>
<dbReference type="EnsemblMetazoa" id="tetur16g02450.1">
    <property type="protein sequence ID" value="tetur16g02450.1"/>
    <property type="gene ID" value="tetur16g02450"/>
</dbReference>
<reference evidence="2" key="1">
    <citation type="submission" date="2011-08" db="EMBL/GenBank/DDBJ databases">
        <authorList>
            <person name="Rombauts S."/>
        </authorList>
    </citation>
    <scope>NUCLEOTIDE SEQUENCE</scope>
    <source>
        <strain evidence="2">London</strain>
    </source>
</reference>
<protein>
    <submittedName>
        <fullName evidence="1">Uncharacterized protein</fullName>
    </submittedName>
</protein>
<accession>T1KNW6</accession>
<reference evidence="1" key="2">
    <citation type="submission" date="2015-06" db="UniProtKB">
        <authorList>
            <consortium name="EnsemblMetazoa"/>
        </authorList>
    </citation>
    <scope>IDENTIFICATION</scope>
</reference>
<evidence type="ECO:0000313" key="1">
    <source>
        <dbReference type="EnsemblMetazoa" id="tetur16g02450.1"/>
    </source>
</evidence>
<evidence type="ECO:0000313" key="2">
    <source>
        <dbReference type="Proteomes" id="UP000015104"/>
    </source>
</evidence>
<name>T1KNW6_TETUR</name>
<sequence>MEIIKSYIDVFPTPYLKIKWLNVSK</sequence>
<dbReference type="EMBL" id="CAEY01000278">
    <property type="status" value="NOT_ANNOTATED_CDS"/>
    <property type="molecule type" value="Genomic_DNA"/>
</dbReference>
<proteinExistence type="predicted"/>
<dbReference type="AlphaFoldDB" id="T1KNW6"/>
<keyword evidence="2" id="KW-1185">Reference proteome</keyword>